<sequence length="77" mass="8447">MGEGRHYISSGMLQCRRKEPRKVLFISDSHTSHCSDVAVLYLAAENEATLICLASHFTWYLQPISSCSTNGGRGSGL</sequence>
<evidence type="ECO:0008006" key="3">
    <source>
        <dbReference type="Google" id="ProtNLM"/>
    </source>
</evidence>
<accession>A0A8X6WN70</accession>
<proteinExistence type="predicted"/>
<organism evidence="1 2">
    <name type="scientific">Trichonephila inaurata madagascariensis</name>
    <dbReference type="NCBI Taxonomy" id="2747483"/>
    <lineage>
        <taxon>Eukaryota</taxon>
        <taxon>Metazoa</taxon>
        <taxon>Ecdysozoa</taxon>
        <taxon>Arthropoda</taxon>
        <taxon>Chelicerata</taxon>
        <taxon>Arachnida</taxon>
        <taxon>Araneae</taxon>
        <taxon>Araneomorphae</taxon>
        <taxon>Entelegynae</taxon>
        <taxon>Araneoidea</taxon>
        <taxon>Nephilidae</taxon>
        <taxon>Trichonephila</taxon>
        <taxon>Trichonephila inaurata</taxon>
    </lineage>
</organism>
<dbReference type="Proteomes" id="UP000886998">
    <property type="component" value="Unassembled WGS sequence"/>
</dbReference>
<name>A0A8X6WN70_9ARAC</name>
<evidence type="ECO:0000313" key="2">
    <source>
        <dbReference type="Proteomes" id="UP000886998"/>
    </source>
</evidence>
<dbReference type="OrthoDB" id="6433005at2759"/>
<protein>
    <recommendedName>
        <fullName evidence="3">DDE-1 domain-containing protein</fullName>
    </recommendedName>
</protein>
<dbReference type="EMBL" id="BMAV01000083">
    <property type="protein sequence ID" value="GFY37071.1"/>
    <property type="molecule type" value="Genomic_DNA"/>
</dbReference>
<reference evidence="1" key="1">
    <citation type="submission" date="2020-08" db="EMBL/GenBank/DDBJ databases">
        <title>Multicomponent nature underlies the extraordinary mechanical properties of spider dragline silk.</title>
        <authorList>
            <person name="Kono N."/>
            <person name="Nakamura H."/>
            <person name="Mori M."/>
            <person name="Yoshida Y."/>
            <person name="Ohtoshi R."/>
            <person name="Malay A.D."/>
            <person name="Moran D.A.P."/>
            <person name="Tomita M."/>
            <person name="Numata K."/>
            <person name="Arakawa K."/>
        </authorList>
    </citation>
    <scope>NUCLEOTIDE SEQUENCE</scope>
</reference>
<comment type="caution">
    <text evidence="1">The sequence shown here is derived from an EMBL/GenBank/DDBJ whole genome shotgun (WGS) entry which is preliminary data.</text>
</comment>
<dbReference type="AlphaFoldDB" id="A0A8X6WN70"/>
<gene>
    <name evidence="1" type="ORF">TNIN_367381</name>
</gene>
<keyword evidence="2" id="KW-1185">Reference proteome</keyword>
<evidence type="ECO:0000313" key="1">
    <source>
        <dbReference type="EMBL" id="GFY37071.1"/>
    </source>
</evidence>